<comment type="caution">
    <text evidence="2">The sequence shown here is derived from an EMBL/GenBank/DDBJ whole genome shotgun (WGS) entry which is preliminary data.</text>
</comment>
<dbReference type="Proteomes" id="UP000721954">
    <property type="component" value="Unassembled WGS sequence"/>
</dbReference>
<feature type="region of interest" description="Disordered" evidence="1">
    <location>
        <begin position="1"/>
        <end position="40"/>
    </location>
</feature>
<name>A0ABS3Y658_9ACTN</name>
<organism evidence="2 3">
    <name type="scientific">Streptomyces smyrnaeus</name>
    <dbReference type="NCBI Taxonomy" id="1387713"/>
    <lineage>
        <taxon>Bacteria</taxon>
        <taxon>Bacillati</taxon>
        <taxon>Actinomycetota</taxon>
        <taxon>Actinomycetes</taxon>
        <taxon>Kitasatosporales</taxon>
        <taxon>Streptomycetaceae</taxon>
        <taxon>Streptomyces</taxon>
    </lineage>
</organism>
<proteinExistence type="predicted"/>
<evidence type="ECO:0000256" key="1">
    <source>
        <dbReference type="SAM" id="MobiDB-lite"/>
    </source>
</evidence>
<evidence type="ECO:0000313" key="3">
    <source>
        <dbReference type="Proteomes" id="UP000721954"/>
    </source>
</evidence>
<evidence type="ECO:0000313" key="2">
    <source>
        <dbReference type="EMBL" id="MBO8203159.1"/>
    </source>
</evidence>
<dbReference type="EMBL" id="JAFFZM010000035">
    <property type="protein sequence ID" value="MBO8203159.1"/>
    <property type="molecule type" value="Genomic_DNA"/>
</dbReference>
<protein>
    <recommendedName>
        <fullName evidence="4">Secreted protein/lipoprotein</fullName>
    </recommendedName>
</protein>
<dbReference type="GeneID" id="96263535"/>
<accession>A0ABS3Y658</accession>
<keyword evidence="3" id="KW-1185">Reference proteome</keyword>
<feature type="compositionally biased region" description="Low complexity" evidence="1">
    <location>
        <begin position="27"/>
        <end position="37"/>
    </location>
</feature>
<dbReference type="RefSeq" id="WP_209214684.1">
    <property type="nucleotide sequence ID" value="NZ_JAFFZM010000035.1"/>
</dbReference>
<evidence type="ECO:0008006" key="4">
    <source>
        <dbReference type="Google" id="ProtNLM"/>
    </source>
</evidence>
<reference evidence="2 3" key="1">
    <citation type="submission" date="2021-02" db="EMBL/GenBank/DDBJ databases">
        <title>Streptomyces spirodelae sp. nov., isolated from duckweed.</title>
        <authorList>
            <person name="Saimee Y."/>
            <person name="Duangmal K."/>
        </authorList>
    </citation>
    <scope>NUCLEOTIDE SEQUENCE [LARGE SCALE GENOMIC DNA]</scope>
    <source>
        <strain evidence="2 3">DSM 42105</strain>
    </source>
</reference>
<sequence length="180" mass="19350">MAVFTLSACSENKKDAPSSPKEPAPLSPSKSSSASAGSEEEIAKTEVLRAYDKFWDAQVAAYQKGSMKGAGVERYATAKALAFVDEGVRSMAKEGNRKRGKPSHKATVSKFTARKPGSVATATISDCLDTSSWKTVKKDSGKVVPLPSDVPSRFTVTTKAEDWGKRGWRMLEVTPTARKC</sequence>
<gene>
    <name evidence="2" type="ORF">JW613_33500</name>
</gene>